<evidence type="ECO:0000256" key="3">
    <source>
        <dbReference type="ARBA" id="ARBA00022448"/>
    </source>
</evidence>
<sequence>MKKLILSIAFLSNSFLFAQNNWTIEQCIEYAAKNNLTIQNNQLNEKLAGQNLEQANNNWLPTVTGYLDNNFTLGSYHPVLDKGYYQFSNAFGVQSQVNLYSGGIIKKQKEKASIDLEAASIQTQTTLNDISLQVANYYLAVLLNRELKTVAEGNLEISRQLQKLAKIKFDVGKIAKAELVQAEAEVAANVRSVTDAQIEIDRALFNLAMLLQLQDYRDFNVENINLPNSIQNELYNLDEVLEVAYASQPAVKLAEKNIESAKKATEISETYLKPRVTGNYSLGTNYMDYFNKGLNQQAWLSQWRENVVNVIGVGVSFPIWNQYSNRINIQKSLINEDIALNSLQREKQGVLQNVQSAYFEVNSSFASFESAREAVRYAEISFDFADKSYKAGVINLYDFNRSRNDLMIAKSQMLQAKYNFIFKQKVLDFYAGKPITLD</sequence>
<dbReference type="PANTHER" id="PTHR30026">
    <property type="entry name" value="OUTER MEMBRANE PROTEIN TOLC"/>
    <property type="match status" value="1"/>
</dbReference>
<accession>A0ABX7XEQ1</accession>
<keyword evidence="6" id="KW-0472">Membrane</keyword>
<dbReference type="Proteomes" id="UP000672011">
    <property type="component" value="Chromosome"/>
</dbReference>
<comment type="subcellular location">
    <subcellularLocation>
        <location evidence="1">Cell outer membrane</location>
    </subcellularLocation>
</comment>
<reference evidence="9 10" key="1">
    <citation type="journal article" date="2021" name="Int. J. Syst. Evol. Microbiol.">
        <title>Faecalibacter bovis sp. nov., isolated from cow faeces.</title>
        <authorList>
            <person name="Li F."/>
            <person name="Zhao W."/>
            <person name="Hong Q."/>
            <person name="Shao Q."/>
            <person name="Song J."/>
            <person name="Yang S."/>
        </authorList>
    </citation>
    <scope>NUCLEOTIDE SEQUENCE [LARGE SCALE GENOMIC DNA]</scope>
    <source>
        <strain evidence="9 10">ZY171143</strain>
    </source>
</reference>
<dbReference type="Gene3D" id="1.20.1600.10">
    <property type="entry name" value="Outer membrane efflux proteins (OEP)"/>
    <property type="match status" value="1"/>
</dbReference>
<evidence type="ECO:0000256" key="1">
    <source>
        <dbReference type="ARBA" id="ARBA00004442"/>
    </source>
</evidence>
<organism evidence="9 10">
    <name type="scientific">Faecalibacter bovis</name>
    <dbReference type="NCBI Taxonomy" id="2898187"/>
    <lineage>
        <taxon>Bacteria</taxon>
        <taxon>Pseudomonadati</taxon>
        <taxon>Bacteroidota</taxon>
        <taxon>Flavobacteriia</taxon>
        <taxon>Flavobacteriales</taxon>
        <taxon>Weeksellaceae</taxon>
        <taxon>Faecalibacter</taxon>
    </lineage>
</organism>
<reference evidence="10" key="2">
    <citation type="submission" date="2021-04" db="EMBL/GenBank/DDBJ databases">
        <title>Taxonomy of Flavobacteriaceae bacterium ZY171143.</title>
        <authorList>
            <person name="Li F."/>
        </authorList>
    </citation>
    <scope>NUCLEOTIDE SEQUENCE [LARGE SCALE GENOMIC DNA]</scope>
    <source>
        <strain evidence="10">ZY171143</strain>
    </source>
</reference>
<protein>
    <submittedName>
        <fullName evidence="9">TolC family protein</fullName>
    </submittedName>
</protein>
<gene>
    <name evidence="9" type="ORF">J9309_03470</name>
</gene>
<evidence type="ECO:0000256" key="7">
    <source>
        <dbReference type="ARBA" id="ARBA00023237"/>
    </source>
</evidence>
<keyword evidence="10" id="KW-1185">Reference proteome</keyword>
<dbReference type="InterPro" id="IPR003423">
    <property type="entry name" value="OMP_efflux"/>
</dbReference>
<keyword evidence="3" id="KW-0813">Transport</keyword>
<feature type="chain" id="PRO_5046680530" evidence="8">
    <location>
        <begin position="19"/>
        <end position="438"/>
    </location>
</feature>
<dbReference type="Pfam" id="PF02321">
    <property type="entry name" value="OEP"/>
    <property type="match status" value="2"/>
</dbReference>
<keyword evidence="7" id="KW-0998">Cell outer membrane</keyword>
<evidence type="ECO:0000256" key="4">
    <source>
        <dbReference type="ARBA" id="ARBA00022452"/>
    </source>
</evidence>
<keyword evidence="5" id="KW-0812">Transmembrane</keyword>
<dbReference type="PANTHER" id="PTHR30026:SF20">
    <property type="entry name" value="OUTER MEMBRANE PROTEIN TOLC"/>
    <property type="match status" value="1"/>
</dbReference>
<name>A0ABX7XEQ1_9FLAO</name>
<dbReference type="EMBL" id="CP072842">
    <property type="protein sequence ID" value="QTV06400.1"/>
    <property type="molecule type" value="Genomic_DNA"/>
</dbReference>
<comment type="similarity">
    <text evidence="2">Belongs to the outer membrane factor (OMF) (TC 1.B.17) family.</text>
</comment>
<proteinExistence type="inferred from homology"/>
<evidence type="ECO:0000313" key="9">
    <source>
        <dbReference type="EMBL" id="QTV06400.1"/>
    </source>
</evidence>
<feature type="signal peptide" evidence="8">
    <location>
        <begin position="1"/>
        <end position="18"/>
    </location>
</feature>
<evidence type="ECO:0000256" key="5">
    <source>
        <dbReference type="ARBA" id="ARBA00022692"/>
    </source>
</evidence>
<keyword evidence="4" id="KW-1134">Transmembrane beta strand</keyword>
<evidence type="ECO:0000256" key="6">
    <source>
        <dbReference type="ARBA" id="ARBA00023136"/>
    </source>
</evidence>
<evidence type="ECO:0000256" key="8">
    <source>
        <dbReference type="SAM" id="SignalP"/>
    </source>
</evidence>
<dbReference type="RefSeq" id="WP_230477090.1">
    <property type="nucleotide sequence ID" value="NZ_CP072842.1"/>
</dbReference>
<dbReference type="SUPFAM" id="SSF56954">
    <property type="entry name" value="Outer membrane efflux proteins (OEP)"/>
    <property type="match status" value="1"/>
</dbReference>
<evidence type="ECO:0000313" key="10">
    <source>
        <dbReference type="Proteomes" id="UP000672011"/>
    </source>
</evidence>
<keyword evidence="8" id="KW-0732">Signal</keyword>
<dbReference type="InterPro" id="IPR051906">
    <property type="entry name" value="TolC-like"/>
</dbReference>
<evidence type="ECO:0000256" key="2">
    <source>
        <dbReference type="ARBA" id="ARBA00007613"/>
    </source>
</evidence>